<evidence type="ECO:0000313" key="2">
    <source>
        <dbReference type="EMBL" id="GAI73367.1"/>
    </source>
</evidence>
<evidence type="ECO:0000259" key="1">
    <source>
        <dbReference type="Pfam" id="PF17827"/>
    </source>
</evidence>
<dbReference type="InterPro" id="IPR040758">
    <property type="entry name" value="PrmC_N"/>
</dbReference>
<accession>X1QXS5</accession>
<dbReference type="EMBL" id="BARW01014109">
    <property type="protein sequence ID" value="GAI73367.1"/>
    <property type="molecule type" value="Genomic_DNA"/>
</dbReference>
<proteinExistence type="predicted"/>
<dbReference type="AlphaFoldDB" id="X1QXS5"/>
<feature type="domain" description="Release factor glutamine methyltransferase N-terminal" evidence="1">
    <location>
        <begin position="9"/>
        <end position="78"/>
    </location>
</feature>
<name>X1QXS5_9ZZZZ</name>
<feature type="non-terminal residue" evidence="2">
    <location>
        <position position="82"/>
    </location>
</feature>
<dbReference type="Pfam" id="PF17827">
    <property type="entry name" value="PrmC_N"/>
    <property type="match status" value="1"/>
</dbReference>
<dbReference type="SUPFAM" id="SSF53335">
    <property type="entry name" value="S-adenosyl-L-methionine-dependent methyltransferases"/>
    <property type="match status" value="1"/>
</dbReference>
<protein>
    <recommendedName>
        <fullName evidence="1">Release factor glutamine methyltransferase N-terminal domain-containing protein</fullName>
    </recommendedName>
</protein>
<reference evidence="2" key="1">
    <citation type="journal article" date="2014" name="Front. Microbiol.">
        <title>High frequency of phylogenetically diverse reductive dehalogenase-homologous genes in deep subseafloor sedimentary metagenomes.</title>
        <authorList>
            <person name="Kawai M."/>
            <person name="Futagami T."/>
            <person name="Toyoda A."/>
            <person name="Takaki Y."/>
            <person name="Nishi S."/>
            <person name="Hori S."/>
            <person name="Arai W."/>
            <person name="Tsubouchi T."/>
            <person name="Morono Y."/>
            <person name="Uchiyama I."/>
            <person name="Ito T."/>
            <person name="Fujiyama A."/>
            <person name="Inagaki F."/>
            <person name="Takami H."/>
        </authorList>
    </citation>
    <scope>NUCLEOTIDE SEQUENCE</scope>
    <source>
        <strain evidence="2">Expedition CK06-06</strain>
    </source>
</reference>
<gene>
    <name evidence="2" type="ORF">S12H4_25297</name>
</gene>
<comment type="caution">
    <text evidence="2">The sequence shown here is derived from an EMBL/GenBank/DDBJ whole genome shotgun (WGS) entry which is preliminary data.</text>
</comment>
<dbReference type="Gene3D" id="1.10.8.10">
    <property type="entry name" value="DNA helicase RuvA subunit, C-terminal domain"/>
    <property type="match status" value="1"/>
</dbReference>
<dbReference type="InterPro" id="IPR029063">
    <property type="entry name" value="SAM-dependent_MTases_sf"/>
</dbReference>
<sequence length="82" mass="9614">MENWTIQKLLNWMTQFFTDKGLESPRLSAELLLAHILSIQRIELYTNFDKTVPKNQLNILHKLVKRAGQNEPIAYLIGKTEF</sequence>
<organism evidence="2">
    <name type="scientific">marine sediment metagenome</name>
    <dbReference type="NCBI Taxonomy" id="412755"/>
    <lineage>
        <taxon>unclassified sequences</taxon>
        <taxon>metagenomes</taxon>
        <taxon>ecological metagenomes</taxon>
    </lineage>
</organism>